<sequence length="136" mass="15078">MNQRTHTPAPVQQESQHKLSDLFLSSLTWAIFISALITQFFLPWWTIALCSGISSFFLAKSGGEAFMKGLVSAFLLWLIFALYYHLSTNGILSQKIANILPVNGRTTVLIILSAFIGGLVAAWGSLSGYLLRKHFK</sequence>
<feature type="transmembrane region" description="Helical" evidence="1">
    <location>
        <begin position="29"/>
        <end position="58"/>
    </location>
</feature>
<keyword evidence="3" id="KW-1185">Reference proteome</keyword>
<organism evidence="2 3">
    <name type="scientific">Pseudarcicella hirudinis</name>
    <dbReference type="NCBI Taxonomy" id="1079859"/>
    <lineage>
        <taxon>Bacteria</taxon>
        <taxon>Pseudomonadati</taxon>
        <taxon>Bacteroidota</taxon>
        <taxon>Cytophagia</taxon>
        <taxon>Cytophagales</taxon>
        <taxon>Flectobacillaceae</taxon>
        <taxon>Pseudarcicella</taxon>
    </lineage>
</organism>
<keyword evidence="1" id="KW-0812">Transmembrane</keyword>
<dbReference type="AlphaFoldDB" id="A0A1I5VR28"/>
<dbReference type="EMBL" id="FOXH01000010">
    <property type="protein sequence ID" value="SFQ09912.1"/>
    <property type="molecule type" value="Genomic_DNA"/>
</dbReference>
<evidence type="ECO:0000313" key="2">
    <source>
        <dbReference type="EMBL" id="SFQ09912.1"/>
    </source>
</evidence>
<feature type="transmembrane region" description="Helical" evidence="1">
    <location>
        <begin position="106"/>
        <end position="131"/>
    </location>
</feature>
<dbReference type="STRING" id="1079859.SAMN04515674_11011"/>
<name>A0A1I5VR28_9BACT</name>
<reference evidence="2 3" key="1">
    <citation type="submission" date="2016-10" db="EMBL/GenBank/DDBJ databases">
        <authorList>
            <person name="de Groot N.N."/>
        </authorList>
    </citation>
    <scope>NUCLEOTIDE SEQUENCE [LARGE SCALE GENOMIC DNA]</scope>
    <source>
        <strain evidence="3">E92,LMG 26720,CCM 7988</strain>
    </source>
</reference>
<keyword evidence="1" id="KW-1133">Transmembrane helix</keyword>
<proteinExistence type="predicted"/>
<dbReference type="Proteomes" id="UP000199306">
    <property type="component" value="Unassembled WGS sequence"/>
</dbReference>
<dbReference type="OrthoDB" id="1525231at2"/>
<protein>
    <submittedName>
        <fullName evidence="2">Uncharacterized protein</fullName>
    </submittedName>
</protein>
<accession>A0A1I5VR28</accession>
<gene>
    <name evidence="2" type="ORF">SAMN04515674_11011</name>
</gene>
<keyword evidence="1" id="KW-0472">Membrane</keyword>
<evidence type="ECO:0000256" key="1">
    <source>
        <dbReference type="SAM" id="Phobius"/>
    </source>
</evidence>
<dbReference type="RefSeq" id="WP_092018222.1">
    <property type="nucleotide sequence ID" value="NZ_FOXH01000010.1"/>
</dbReference>
<feature type="transmembrane region" description="Helical" evidence="1">
    <location>
        <begin position="65"/>
        <end position="86"/>
    </location>
</feature>
<evidence type="ECO:0000313" key="3">
    <source>
        <dbReference type="Proteomes" id="UP000199306"/>
    </source>
</evidence>